<reference evidence="9" key="1">
    <citation type="submission" date="2023-01" db="EMBL/GenBank/DDBJ databases">
        <title>The growth and conidiation of Purpureocillium lavendulum are regulated by nitrogen source and histone H3K14 acetylation.</title>
        <authorList>
            <person name="Tang P."/>
            <person name="Han J."/>
            <person name="Zhang C."/>
            <person name="Tang P."/>
            <person name="Qi F."/>
            <person name="Zhang K."/>
            <person name="Liang L."/>
        </authorList>
    </citation>
    <scope>NUCLEOTIDE SEQUENCE</scope>
    <source>
        <strain evidence="9">YMF1.00683</strain>
    </source>
</reference>
<name>A0AB34FMK2_9HYPO</name>
<evidence type="ECO:0000256" key="2">
    <source>
        <dbReference type="ARBA" id="ARBA00022962"/>
    </source>
</evidence>
<dbReference type="InterPro" id="IPR027417">
    <property type="entry name" value="P-loop_NTPase"/>
</dbReference>
<proteinExistence type="inferred from homology"/>
<gene>
    <name evidence="9" type="ORF">O9K51_07962</name>
</gene>
<dbReference type="PANTHER" id="PTHR48094:SF11">
    <property type="entry name" value="GLUTATHIONE-INDEPENDENT GLYOXALASE HSP31-RELATED"/>
    <property type="match status" value="1"/>
</dbReference>
<dbReference type="Pfam" id="PF13087">
    <property type="entry name" value="AAA_12"/>
    <property type="match status" value="1"/>
</dbReference>
<dbReference type="GO" id="GO:0019243">
    <property type="term" value="P:methylglyoxal catabolic process to D-lactate via S-lactoyl-glutathione"/>
    <property type="evidence" value="ECO:0007669"/>
    <property type="project" value="TreeGrafter"/>
</dbReference>
<evidence type="ECO:0000256" key="4">
    <source>
        <dbReference type="ARBA" id="ARBA00023239"/>
    </source>
</evidence>
<dbReference type="Pfam" id="PF01965">
    <property type="entry name" value="DJ-1_PfpI"/>
    <property type="match status" value="1"/>
</dbReference>
<dbReference type="InterPro" id="IPR029062">
    <property type="entry name" value="Class_I_gatase-like"/>
</dbReference>
<dbReference type="GO" id="GO:0005737">
    <property type="term" value="C:cytoplasm"/>
    <property type="evidence" value="ECO:0007669"/>
    <property type="project" value="TreeGrafter"/>
</dbReference>
<keyword evidence="4" id="KW-0456">Lyase</keyword>
<comment type="catalytic activity">
    <reaction evidence="6">
        <text>methylglyoxal + H2O = (R)-lactate + H(+)</text>
        <dbReference type="Rhea" id="RHEA:27754"/>
        <dbReference type="ChEBI" id="CHEBI:15377"/>
        <dbReference type="ChEBI" id="CHEBI:15378"/>
        <dbReference type="ChEBI" id="CHEBI:16004"/>
        <dbReference type="ChEBI" id="CHEBI:17158"/>
        <dbReference type="EC" id="4.2.1.130"/>
    </reaction>
</comment>
<dbReference type="EMBL" id="JAQHRD010000006">
    <property type="protein sequence ID" value="KAJ6440071.1"/>
    <property type="molecule type" value="Genomic_DNA"/>
</dbReference>
<dbReference type="InterPro" id="IPR041679">
    <property type="entry name" value="DNA2/NAM7-like_C"/>
</dbReference>
<feature type="domain" description="DNA2/NAM7 helicase-like C-terminal" evidence="8">
    <location>
        <begin position="675"/>
        <end position="877"/>
    </location>
</feature>
<organism evidence="9 10">
    <name type="scientific">Purpureocillium lavendulum</name>
    <dbReference type="NCBI Taxonomy" id="1247861"/>
    <lineage>
        <taxon>Eukaryota</taxon>
        <taxon>Fungi</taxon>
        <taxon>Dikarya</taxon>
        <taxon>Ascomycota</taxon>
        <taxon>Pezizomycotina</taxon>
        <taxon>Sordariomycetes</taxon>
        <taxon>Hypocreomycetidae</taxon>
        <taxon>Hypocreales</taxon>
        <taxon>Ophiocordycipitaceae</taxon>
        <taxon>Purpureocillium</taxon>
    </lineage>
</organism>
<dbReference type="InterPro" id="IPR050325">
    <property type="entry name" value="Prot/Nucl_acid_deglycase"/>
</dbReference>
<evidence type="ECO:0000259" key="8">
    <source>
        <dbReference type="Pfam" id="PF13087"/>
    </source>
</evidence>
<dbReference type="SUPFAM" id="SSF52317">
    <property type="entry name" value="Class I glutamine amidotransferase-like"/>
    <property type="match status" value="1"/>
</dbReference>
<evidence type="ECO:0000256" key="1">
    <source>
        <dbReference type="ARBA" id="ARBA00013134"/>
    </source>
</evidence>
<comment type="caution">
    <text evidence="9">The sequence shown here is derived from an EMBL/GenBank/DDBJ whole genome shotgun (WGS) entry which is preliminary data.</text>
</comment>
<keyword evidence="2" id="KW-0315">Glutamine amidotransferase</keyword>
<sequence>MASQKILVVLTSADTHEKLDKPTGWYLPEFAHPHEVLSKDFELVAFASDPSSKNFLENHAHFAAIFYPGGHGPMYDLYTDADSIALIEEFDRAGKPVAAVCHGPIVLVHAKDAQGQPLLKGRRATGFTNEEETQAQLTEHMPVLLEDEFKRVGAKWEPADAPWAEKVVVDGNIITGQNPASAKGVGEALAKALGAMATTEWTSARYSESITFPTESHAAMLALDLDKHVIIGSDLAKNSKIRVRLISMQRIRAQSYLGFKLIFPMDRPAGSGVCYSSSGIETKEYTIKVKFPGGYFQWKVEHLSADHHNGVRRLLTKDHATIKLVAITITINDDHNVQVDGYGKSFQSSDAELDFWINHDGPISGSTRLSELLTFRKFVFVTESLTDSPIESFFQRTSAPPPWPESPYGKEHSFDIARYQKQFPPGKPGAYGARYKFDDDQDLVTRLSQPHAQDIFWLFQDIQKIGRIGFKAALLPVSPGRNLKNLWAAIRIRKPMHNTGKAGSVWHPNSWKLEGSLAFFTLQVLDFSSEEIPPLDERCSPALLQLRSTVRSDDVYDSIRELAQGAISHDEYKAVGCPRGALRALLRKVAACASVICVTPEMSAGAFFEPLKARSDIVILTAAGAMSRADALTVWGNICKPCIIIGDWKQLAPTMLSADETKMGSRNLFAADGQVSILNHAMRIGHPVFHLRHQYRMALGQFEMPVSVVYPQLMNNYSHDKGTELHQRKFATQVDAWLQEKYQLTKPSHKSWPAFLSLPGHCEKDEATASRFNIEQNEYALGIAKELHHDVGIPQSAIKIATMYSCNKRHLEGLVSEAGYEDIACHTVDSFNGGIGSIVILVLCVNGRTGPCFTRDPRRLAVAITRHTDHLLVIGDINTFRRHTTDTGAMSRMMDWFKCHNRVAVIATVAKGESDEDEVLREQDEED</sequence>
<dbReference type="CDD" id="cd03141">
    <property type="entry name" value="GATase1_Hsp31_like"/>
    <property type="match status" value="1"/>
</dbReference>
<evidence type="ECO:0000256" key="5">
    <source>
        <dbReference type="ARBA" id="ARBA00038493"/>
    </source>
</evidence>
<evidence type="ECO:0000259" key="7">
    <source>
        <dbReference type="Pfam" id="PF01965"/>
    </source>
</evidence>
<keyword evidence="10" id="KW-1185">Reference proteome</keyword>
<evidence type="ECO:0000313" key="10">
    <source>
        <dbReference type="Proteomes" id="UP001163105"/>
    </source>
</evidence>
<dbReference type="GO" id="GO:0019172">
    <property type="term" value="F:glyoxalase III activity"/>
    <property type="evidence" value="ECO:0007669"/>
    <property type="project" value="UniProtKB-EC"/>
</dbReference>
<evidence type="ECO:0000256" key="3">
    <source>
        <dbReference type="ARBA" id="ARBA00023016"/>
    </source>
</evidence>
<evidence type="ECO:0000313" key="9">
    <source>
        <dbReference type="EMBL" id="KAJ6440071.1"/>
    </source>
</evidence>
<dbReference type="Proteomes" id="UP001163105">
    <property type="component" value="Unassembled WGS sequence"/>
</dbReference>
<dbReference type="InterPro" id="IPR002818">
    <property type="entry name" value="DJ-1/PfpI"/>
</dbReference>
<dbReference type="PANTHER" id="PTHR48094">
    <property type="entry name" value="PROTEIN/NUCLEIC ACID DEGLYCASE DJ-1-RELATED"/>
    <property type="match status" value="1"/>
</dbReference>
<accession>A0AB34FMK2</accession>
<dbReference type="EC" id="4.2.1.130" evidence="1"/>
<comment type="similarity">
    <text evidence="5">Belongs to the peptidase C56 family. HSP31-like subfamily.</text>
</comment>
<dbReference type="SUPFAM" id="SSF52540">
    <property type="entry name" value="P-loop containing nucleoside triphosphate hydrolases"/>
    <property type="match status" value="1"/>
</dbReference>
<dbReference type="Gene3D" id="3.40.50.880">
    <property type="match status" value="1"/>
</dbReference>
<keyword evidence="3" id="KW-0346">Stress response</keyword>
<dbReference type="Gene3D" id="3.40.50.300">
    <property type="entry name" value="P-loop containing nucleotide triphosphate hydrolases"/>
    <property type="match status" value="2"/>
</dbReference>
<protein>
    <recommendedName>
        <fullName evidence="1">D-lactate dehydratase</fullName>
        <ecNumber evidence="1">4.2.1.130</ecNumber>
    </recommendedName>
</protein>
<evidence type="ECO:0000256" key="6">
    <source>
        <dbReference type="ARBA" id="ARBA00048082"/>
    </source>
</evidence>
<dbReference type="AlphaFoldDB" id="A0AB34FMK2"/>
<feature type="domain" description="DJ-1/PfpI" evidence="7">
    <location>
        <begin position="58"/>
        <end position="186"/>
    </location>
</feature>